<dbReference type="Proteomes" id="UP000289886">
    <property type="component" value="Unassembled WGS sequence"/>
</dbReference>
<dbReference type="EMBL" id="SCEB01214635">
    <property type="protein sequence ID" value="RXM34114.1"/>
    <property type="molecule type" value="Genomic_DNA"/>
</dbReference>
<comment type="caution">
    <text evidence="2">The sequence shown here is derived from an EMBL/GenBank/DDBJ whole genome shotgun (WGS) entry which is preliminary data.</text>
</comment>
<evidence type="ECO:0000313" key="3">
    <source>
        <dbReference type="Proteomes" id="UP000289886"/>
    </source>
</evidence>
<proteinExistence type="predicted"/>
<accession>A0A444UG12</accession>
<feature type="region of interest" description="Disordered" evidence="1">
    <location>
        <begin position="35"/>
        <end position="80"/>
    </location>
</feature>
<organism evidence="2 3">
    <name type="scientific">Acipenser ruthenus</name>
    <name type="common">Sterlet sturgeon</name>
    <dbReference type="NCBI Taxonomy" id="7906"/>
    <lineage>
        <taxon>Eukaryota</taxon>
        <taxon>Metazoa</taxon>
        <taxon>Chordata</taxon>
        <taxon>Craniata</taxon>
        <taxon>Vertebrata</taxon>
        <taxon>Euteleostomi</taxon>
        <taxon>Actinopterygii</taxon>
        <taxon>Chondrostei</taxon>
        <taxon>Acipenseriformes</taxon>
        <taxon>Acipenseridae</taxon>
        <taxon>Acipenser</taxon>
    </lineage>
</organism>
<reference evidence="2 3" key="1">
    <citation type="submission" date="2019-01" db="EMBL/GenBank/DDBJ databases">
        <title>Draft Genome and Complete Hox-Cluster Characterization of the Sterlet Sturgeon (Acipenser ruthenus).</title>
        <authorList>
            <person name="Wei Q."/>
        </authorList>
    </citation>
    <scope>NUCLEOTIDE SEQUENCE [LARGE SCALE GENOMIC DNA]</scope>
    <source>
        <strain evidence="2">WHYD16114868_AA</strain>
        <tissue evidence="2">Blood</tissue>
    </source>
</reference>
<protein>
    <submittedName>
        <fullName evidence="2">Uncharacterized protein</fullName>
    </submittedName>
</protein>
<gene>
    <name evidence="2" type="ORF">EOD39_14386</name>
</gene>
<name>A0A444UG12_ACIRT</name>
<keyword evidence="3" id="KW-1185">Reference proteome</keyword>
<sequence>MVSGYYKMTILSHEAIITNAPNARMPPLISQCHHRETPRAGVSGTPLAPRPVPFTTDHPPSQPAAGAQPAGRVELLSPQK</sequence>
<evidence type="ECO:0000256" key="1">
    <source>
        <dbReference type="SAM" id="MobiDB-lite"/>
    </source>
</evidence>
<dbReference type="AlphaFoldDB" id="A0A444UG12"/>
<evidence type="ECO:0000313" key="2">
    <source>
        <dbReference type="EMBL" id="RXM34114.1"/>
    </source>
</evidence>